<feature type="transmembrane region" description="Helical" evidence="7">
    <location>
        <begin position="46"/>
        <end position="68"/>
    </location>
</feature>
<keyword evidence="2" id="KW-1003">Cell membrane</keyword>
<feature type="transmembrane region" description="Helical" evidence="7">
    <location>
        <begin position="257"/>
        <end position="277"/>
    </location>
</feature>
<organism evidence="8">
    <name type="scientific">Shigella dysenteriae</name>
    <dbReference type="NCBI Taxonomy" id="622"/>
    <lineage>
        <taxon>Bacteria</taxon>
        <taxon>Pseudomonadati</taxon>
        <taxon>Pseudomonadota</taxon>
        <taxon>Gammaproteobacteria</taxon>
        <taxon>Enterobacterales</taxon>
        <taxon>Enterobacteriaceae</taxon>
        <taxon>Shigella</taxon>
    </lineage>
</organism>
<dbReference type="InterPro" id="IPR050833">
    <property type="entry name" value="Poly_Biosynth_Transport"/>
</dbReference>
<feature type="transmembrane region" description="Helical" evidence="7">
    <location>
        <begin position="218"/>
        <end position="237"/>
    </location>
</feature>
<evidence type="ECO:0000256" key="1">
    <source>
        <dbReference type="ARBA" id="ARBA00004651"/>
    </source>
</evidence>
<name>B5L3P6_SHIDY</name>
<dbReference type="AlphaFoldDB" id="B5L3P6"/>
<keyword evidence="5 7" id="KW-0472">Membrane</keyword>
<evidence type="ECO:0000256" key="2">
    <source>
        <dbReference type="ARBA" id="ARBA00022475"/>
    </source>
</evidence>
<proteinExistence type="predicted"/>
<accession>B5L3P6</accession>
<reference evidence="8" key="1">
    <citation type="journal article" date="2008" name="FEMS Microbiol. Rev.">
        <title>Structure and genetics of Shigella O antigens.</title>
        <authorList>
            <person name="Liu B."/>
            <person name="Knirel Y.A."/>
            <person name="Feng L."/>
            <person name="Perepelov A.V."/>
            <person name="Senchenkova S.N."/>
            <person name="Wang Q."/>
            <person name="Reeves P.R."/>
            <person name="Wang L."/>
        </authorList>
    </citation>
    <scope>NUCLEOTIDE SEQUENCE</scope>
</reference>
<feature type="transmembrane region" description="Helical" evidence="7">
    <location>
        <begin position="298"/>
        <end position="320"/>
    </location>
</feature>
<comment type="subcellular location">
    <subcellularLocation>
        <location evidence="1">Cell membrane</location>
        <topology evidence="1">Multi-pass membrane protein</topology>
    </subcellularLocation>
</comment>
<feature type="transmembrane region" description="Helical" evidence="7">
    <location>
        <begin position="393"/>
        <end position="411"/>
    </location>
</feature>
<dbReference type="GO" id="GO:0005886">
    <property type="term" value="C:plasma membrane"/>
    <property type="evidence" value="ECO:0007669"/>
    <property type="project" value="UniProtKB-SubCell"/>
</dbReference>
<gene>
    <name evidence="8" type="primary">wzx</name>
</gene>
<evidence type="ECO:0000256" key="3">
    <source>
        <dbReference type="ARBA" id="ARBA00022692"/>
    </source>
</evidence>
<keyword evidence="4 7" id="KW-1133">Transmembrane helix</keyword>
<evidence type="ECO:0000313" key="8">
    <source>
        <dbReference type="EMBL" id="ACD36980.1"/>
    </source>
</evidence>
<protein>
    <recommendedName>
        <fullName evidence="6">Putative O-antigen transporter</fullName>
    </recommendedName>
</protein>
<feature type="transmembrane region" description="Helical" evidence="7">
    <location>
        <begin position="367"/>
        <end position="387"/>
    </location>
</feature>
<dbReference type="EMBL" id="EU296402">
    <property type="protein sequence ID" value="ACD36980.1"/>
    <property type="molecule type" value="Genomic_DNA"/>
</dbReference>
<feature type="transmembrane region" description="Helical" evidence="7">
    <location>
        <begin position="119"/>
        <end position="141"/>
    </location>
</feature>
<dbReference type="PANTHER" id="PTHR30250">
    <property type="entry name" value="PST FAMILY PREDICTED COLANIC ACID TRANSPORTER"/>
    <property type="match status" value="1"/>
</dbReference>
<sequence length="423" mass="48939">MFRQINFKNLEIMKQILISFSFRLMGPVIMLLTTPQLLSTLGNVEYGVWSLLITTISWLTICDFGISNQIRNESKILIVQDNKESIREIYTAAVIISFFITLLCCVIISFINIDLIYKLFLSCVFLFAIETNICRALCLSLNKPELASAVTNIPNLFLLIYVFCYSSFNINNVMDIYCYGSAMMFVSIFIILYKFNIKLFWPVFHPSYLRFSIMKYSLLRGGGGFFMVQLVSMGLLISDRYIISSIFGVEDVTKYDLIFKVSNFCIMFFSIVNMVLWSKFTEFWMQGFYTKIKVIFKVFDLCFLLLVIVLILILNHIHWIFELWLNVTNENYNEVYITGIVLYLVGYYWMSAYSSFLNGISIIKKQFIIQGGGLLIKAITLLIAMNILKVFKVEYIILLGGACLFIVGFLFRKCAHDKINSCI</sequence>
<feature type="transmembrane region" description="Helical" evidence="7">
    <location>
        <begin position="153"/>
        <end position="170"/>
    </location>
</feature>
<dbReference type="PANTHER" id="PTHR30250:SF11">
    <property type="entry name" value="O-ANTIGEN TRANSPORTER-RELATED"/>
    <property type="match status" value="1"/>
</dbReference>
<evidence type="ECO:0000256" key="5">
    <source>
        <dbReference type="ARBA" id="ARBA00023136"/>
    </source>
</evidence>
<feature type="transmembrane region" description="Helical" evidence="7">
    <location>
        <begin position="340"/>
        <end position="360"/>
    </location>
</feature>
<keyword evidence="3 7" id="KW-0812">Transmembrane</keyword>
<evidence type="ECO:0000256" key="7">
    <source>
        <dbReference type="SAM" id="Phobius"/>
    </source>
</evidence>
<feature type="transmembrane region" description="Helical" evidence="7">
    <location>
        <begin position="12"/>
        <end position="34"/>
    </location>
</feature>
<feature type="transmembrane region" description="Helical" evidence="7">
    <location>
        <begin position="89"/>
        <end position="113"/>
    </location>
</feature>
<evidence type="ECO:0000256" key="6">
    <source>
        <dbReference type="ARBA" id="ARBA00049738"/>
    </source>
</evidence>
<feature type="transmembrane region" description="Helical" evidence="7">
    <location>
        <begin position="176"/>
        <end position="197"/>
    </location>
</feature>
<evidence type="ECO:0000256" key="4">
    <source>
        <dbReference type="ARBA" id="ARBA00022989"/>
    </source>
</evidence>